<organism evidence="2 3">
    <name type="scientific">Gallibacterium anatis</name>
    <dbReference type="NCBI Taxonomy" id="750"/>
    <lineage>
        <taxon>Bacteria</taxon>
        <taxon>Pseudomonadati</taxon>
        <taxon>Pseudomonadota</taxon>
        <taxon>Gammaproteobacteria</taxon>
        <taxon>Pasteurellales</taxon>
        <taxon>Pasteurellaceae</taxon>
        <taxon>Gallibacterium</taxon>
    </lineage>
</organism>
<reference evidence="2 3" key="1">
    <citation type="submission" date="2023-06" db="EMBL/GenBank/DDBJ databases">
        <title>Complete Genome Sequence of Gallibacterium anatis Strain BJF12, Isolated from a chicken with diarrhea.</title>
        <authorList>
            <person name="Guo F."/>
            <person name="Bu W."/>
            <person name="Xu F."/>
            <person name="Wen T."/>
        </authorList>
    </citation>
    <scope>NUCLEOTIDE SEQUENCE [LARGE SCALE GENOMIC DNA]</scope>
    <source>
        <strain evidence="2 3">BJF12</strain>
    </source>
</reference>
<dbReference type="GO" id="GO:0006355">
    <property type="term" value="P:regulation of DNA-templated transcription"/>
    <property type="evidence" value="ECO:0007669"/>
    <property type="project" value="InterPro"/>
</dbReference>
<dbReference type="Pfam" id="PF07878">
    <property type="entry name" value="RHH_5"/>
    <property type="match status" value="1"/>
</dbReference>
<dbReference type="SUPFAM" id="SSF47598">
    <property type="entry name" value="Ribbon-helix-helix"/>
    <property type="match status" value="1"/>
</dbReference>
<sequence length="59" mass="6842">MEKPEKNTPVVRLTKPQTAAIEQLAEEERRTISNMTHVLLEEALNARGIFLKPDRGWKR</sequence>
<protein>
    <recommendedName>
        <fullName evidence="1">CopG-like ribbon-helix-helix domain-containing protein</fullName>
    </recommendedName>
</protein>
<feature type="domain" description="CopG-like ribbon-helix-helix" evidence="1">
    <location>
        <begin position="20"/>
        <end position="47"/>
    </location>
</feature>
<dbReference type="InterPro" id="IPR012869">
    <property type="entry name" value="RHH_5"/>
</dbReference>
<evidence type="ECO:0000259" key="1">
    <source>
        <dbReference type="Pfam" id="PF07878"/>
    </source>
</evidence>
<evidence type="ECO:0000313" key="2">
    <source>
        <dbReference type="EMBL" id="WIM80513.1"/>
    </source>
</evidence>
<dbReference type="Proteomes" id="UP001226750">
    <property type="component" value="Chromosome"/>
</dbReference>
<name>A0AAX3XE88_9PAST</name>
<evidence type="ECO:0000313" key="3">
    <source>
        <dbReference type="Proteomes" id="UP001226750"/>
    </source>
</evidence>
<dbReference type="RefSeq" id="WP_285092569.1">
    <property type="nucleotide sequence ID" value="NZ_CP126975.1"/>
</dbReference>
<gene>
    <name evidence="2" type="ORF">QP018_04600</name>
</gene>
<dbReference type="AlphaFoldDB" id="A0AAX3XE88"/>
<accession>A0AAX3XE88</accession>
<dbReference type="InterPro" id="IPR010985">
    <property type="entry name" value="Ribbon_hlx_hlx"/>
</dbReference>
<dbReference type="EMBL" id="CP126975">
    <property type="protein sequence ID" value="WIM80513.1"/>
    <property type="molecule type" value="Genomic_DNA"/>
</dbReference>
<keyword evidence="3" id="KW-1185">Reference proteome</keyword>
<proteinExistence type="predicted"/>